<gene>
    <name evidence="9" type="ORF">A0131_02765</name>
    <name evidence="8" type="ORF">K8V85_01430</name>
    <name evidence="7" type="ORF">SKL01_03600</name>
</gene>
<comment type="subcellular location">
    <subcellularLocation>
        <location evidence="1">Membrane</location>
        <topology evidence="1">Multi-pass membrane protein</topology>
    </subcellularLocation>
</comment>
<keyword evidence="3 6" id="KW-0812">Transmembrane</keyword>
<dbReference type="EMBL" id="LUGM01000002">
    <property type="protein sequence ID" value="KYH13729.1"/>
    <property type="molecule type" value="Genomic_DNA"/>
</dbReference>
<dbReference type="InterPro" id="IPR004307">
    <property type="entry name" value="TspO_MBR"/>
</dbReference>
<dbReference type="Proteomes" id="UP000706163">
    <property type="component" value="Unassembled WGS sequence"/>
</dbReference>
<accession>A0A2T4RDG3</accession>
<evidence type="ECO:0000256" key="5">
    <source>
        <dbReference type="ARBA" id="ARBA00023136"/>
    </source>
</evidence>
<feature type="transmembrane region" description="Helical" evidence="6">
    <location>
        <begin position="7"/>
        <end position="25"/>
    </location>
</feature>
<reference evidence="8" key="3">
    <citation type="journal article" date="2021" name="PeerJ">
        <title>Extensive microbial diversity within the chicken gut microbiome revealed by metagenomics and culture.</title>
        <authorList>
            <person name="Gilroy R."/>
            <person name="Ravi A."/>
            <person name="Getino M."/>
            <person name="Pursley I."/>
            <person name="Horton D.L."/>
            <person name="Alikhan N.F."/>
            <person name="Baker D."/>
            <person name="Gharbi K."/>
            <person name="Hall N."/>
            <person name="Watson M."/>
            <person name="Adriaenssens E.M."/>
            <person name="Foster-Nyarko E."/>
            <person name="Jarju S."/>
            <person name="Secka A."/>
            <person name="Antonio M."/>
            <person name="Oren A."/>
            <person name="Chaudhuri R.R."/>
            <person name="La Ragione R."/>
            <person name="Hildebrand F."/>
            <person name="Pallen M.J."/>
        </authorList>
    </citation>
    <scope>NUCLEOTIDE SEQUENCE</scope>
    <source>
        <strain evidence="8">CHK149-3286</strain>
    </source>
</reference>
<dbReference type="KEGG" id="skl:C7J89_02340"/>
<dbReference type="FunFam" id="1.20.1260.100:FF:000001">
    <property type="entry name" value="translocator protein 2"/>
    <property type="match status" value="1"/>
</dbReference>
<dbReference type="InterPro" id="IPR038330">
    <property type="entry name" value="TspO/MBR-related_sf"/>
</dbReference>
<dbReference type="GO" id="GO:0033013">
    <property type="term" value="P:tetrapyrrole metabolic process"/>
    <property type="evidence" value="ECO:0007669"/>
    <property type="project" value="UniProtKB-ARBA"/>
</dbReference>
<keyword evidence="4 6" id="KW-1133">Transmembrane helix</keyword>
<evidence type="ECO:0000313" key="8">
    <source>
        <dbReference type="EMBL" id="HJF66949.1"/>
    </source>
</evidence>
<evidence type="ECO:0000256" key="1">
    <source>
        <dbReference type="ARBA" id="ARBA00004141"/>
    </source>
</evidence>
<feature type="transmembrane region" description="Helical" evidence="6">
    <location>
        <begin position="101"/>
        <end position="120"/>
    </location>
</feature>
<feature type="transmembrane region" description="Helical" evidence="6">
    <location>
        <begin position="45"/>
        <end position="65"/>
    </location>
</feature>
<sequence length="160" mass="18020">MKYIKLVVEALLPFIGGNLIGKYAVKNARKDYRQNVKPPLSPPGYIFPIVWPVLYVSMGVAFVTAKNKKNSKVINSLHYSQLGLNFLWSLLYFRYKLRGAAVVESFVLFTAVTSTTATYFQTNKTSGSLMVPYVAWSGYASYLATGNWLLNKDKAHYTNN</sequence>
<dbReference type="EMBL" id="DYVT01000017">
    <property type="protein sequence ID" value="HJF66949.1"/>
    <property type="molecule type" value="Genomic_DNA"/>
</dbReference>
<evidence type="ECO:0000313" key="10">
    <source>
        <dbReference type="Proteomes" id="UP000075418"/>
    </source>
</evidence>
<proteinExistence type="inferred from homology"/>
<dbReference type="Pfam" id="PF03073">
    <property type="entry name" value="TspO_MBR"/>
    <property type="match status" value="1"/>
</dbReference>
<dbReference type="PANTHER" id="PTHR10057:SF0">
    <property type="entry name" value="TRANSLOCATOR PROTEIN"/>
    <property type="match status" value="1"/>
</dbReference>
<name>A0A151A2W3_9STAP</name>
<dbReference type="RefSeq" id="WP_061853960.1">
    <property type="nucleotide sequence ID" value="NZ_BKAQ01000003.1"/>
</dbReference>
<evidence type="ECO:0000313" key="9">
    <source>
        <dbReference type="EMBL" id="KYH13729.1"/>
    </source>
</evidence>
<comment type="caution">
    <text evidence="9">The sequence shown here is derived from an EMBL/GenBank/DDBJ whole genome shotgun (WGS) entry which is preliminary data.</text>
</comment>
<reference evidence="9 10" key="1">
    <citation type="submission" date="2016-02" db="EMBL/GenBank/DDBJ databases">
        <title>Draft genome sequence of hydrocarbon degrading Staphylococcus saprophyticus Strain CNV2, isolated from crude-oil contaminated soil from Noonmati Oil Refinery, Guwahati, Assam, India.</title>
        <authorList>
            <person name="Mukherjee A."/>
            <person name="Chettri B."/>
            <person name="Langpoklakpam J."/>
            <person name="Singh A.K."/>
            <person name="Chattopadhyay D.J."/>
        </authorList>
    </citation>
    <scope>NUCLEOTIDE SEQUENCE [LARGE SCALE GENOMIC DNA]</scope>
    <source>
        <strain evidence="9 10">CNV2</strain>
    </source>
</reference>
<evidence type="ECO:0000313" key="11">
    <source>
        <dbReference type="Proteomes" id="UP000321040"/>
    </source>
</evidence>
<evidence type="ECO:0000256" key="4">
    <source>
        <dbReference type="ARBA" id="ARBA00022989"/>
    </source>
</evidence>
<comment type="similarity">
    <text evidence="2">Belongs to the TspO/BZRP family.</text>
</comment>
<dbReference type="Gene3D" id="1.20.1260.100">
    <property type="entry name" value="TspO/MBR protein"/>
    <property type="match status" value="1"/>
</dbReference>
<dbReference type="PIRSF" id="PIRSF005859">
    <property type="entry name" value="PBR"/>
    <property type="match status" value="1"/>
</dbReference>
<dbReference type="EMBL" id="BKAQ01000003">
    <property type="protein sequence ID" value="GEP81182.1"/>
    <property type="molecule type" value="Genomic_DNA"/>
</dbReference>
<reference evidence="7 11" key="2">
    <citation type="submission" date="2019-07" db="EMBL/GenBank/DDBJ databases">
        <title>Whole genome shotgun sequence of Staphylococcus kloosii NBRC 109624.</title>
        <authorList>
            <person name="Hosoyama A."/>
            <person name="Uohara A."/>
            <person name="Ohji S."/>
            <person name="Ichikawa N."/>
        </authorList>
    </citation>
    <scope>NUCLEOTIDE SEQUENCE [LARGE SCALE GENOMIC DNA]</scope>
    <source>
        <strain evidence="7 11">NBRC 109624</strain>
    </source>
</reference>
<organism evidence="9 10">
    <name type="scientific">Staphylococcus kloosii</name>
    <dbReference type="NCBI Taxonomy" id="29384"/>
    <lineage>
        <taxon>Bacteria</taxon>
        <taxon>Bacillati</taxon>
        <taxon>Bacillota</taxon>
        <taxon>Bacilli</taxon>
        <taxon>Bacillales</taxon>
        <taxon>Staphylococcaceae</taxon>
        <taxon>Staphylococcus</taxon>
    </lineage>
</organism>
<dbReference type="GeneID" id="69904162"/>
<dbReference type="OrthoDB" id="9795496at2"/>
<protein>
    <submittedName>
        <fullName evidence="7">Tryptophan-rich sensory protein</fullName>
    </submittedName>
    <submittedName>
        <fullName evidence="9">TspO protein</fullName>
    </submittedName>
</protein>
<keyword evidence="11" id="KW-1185">Reference proteome</keyword>
<dbReference type="Proteomes" id="UP000075418">
    <property type="component" value="Unassembled WGS sequence"/>
</dbReference>
<dbReference type="PANTHER" id="PTHR10057">
    <property type="entry name" value="PERIPHERAL-TYPE BENZODIAZEPINE RECEPTOR"/>
    <property type="match status" value="1"/>
</dbReference>
<dbReference type="AlphaFoldDB" id="A0A151A2W3"/>
<accession>A0A151A2W3</accession>
<dbReference type="CDD" id="cd15904">
    <property type="entry name" value="TSPO_MBR"/>
    <property type="match status" value="1"/>
</dbReference>
<evidence type="ECO:0000256" key="3">
    <source>
        <dbReference type="ARBA" id="ARBA00022692"/>
    </source>
</evidence>
<evidence type="ECO:0000313" key="7">
    <source>
        <dbReference type="EMBL" id="GEP81182.1"/>
    </source>
</evidence>
<dbReference type="GO" id="GO:0016020">
    <property type="term" value="C:membrane"/>
    <property type="evidence" value="ECO:0007669"/>
    <property type="project" value="UniProtKB-SubCell"/>
</dbReference>
<evidence type="ECO:0000256" key="2">
    <source>
        <dbReference type="ARBA" id="ARBA00007524"/>
    </source>
</evidence>
<evidence type="ECO:0000256" key="6">
    <source>
        <dbReference type="SAM" id="Phobius"/>
    </source>
</evidence>
<reference evidence="8" key="4">
    <citation type="submission" date="2021-09" db="EMBL/GenBank/DDBJ databases">
        <authorList>
            <person name="Gilroy R."/>
        </authorList>
    </citation>
    <scope>NUCLEOTIDE SEQUENCE</scope>
    <source>
        <strain evidence="8">CHK149-3286</strain>
    </source>
</reference>
<keyword evidence="5 6" id="KW-0472">Membrane</keyword>
<dbReference type="Proteomes" id="UP000321040">
    <property type="component" value="Unassembled WGS sequence"/>
</dbReference>